<keyword evidence="3" id="KW-1185">Reference proteome</keyword>
<dbReference type="AlphaFoldDB" id="A0A7M2Y535"/>
<name>A0A7M2Y535_9FLAO</name>
<dbReference type="GO" id="GO:0016758">
    <property type="term" value="F:hexosyltransferase activity"/>
    <property type="evidence" value="ECO:0007669"/>
    <property type="project" value="UniProtKB-ARBA"/>
</dbReference>
<protein>
    <submittedName>
        <fullName evidence="2">Glycosyltransferase family 2 protein</fullName>
    </submittedName>
</protein>
<dbReference type="PANTHER" id="PTHR22916:SF3">
    <property type="entry name" value="UDP-GLCNAC:BETAGAL BETA-1,3-N-ACETYLGLUCOSAMINYLTRANSFERASE-LIKE PROTEIN 1"/>
    <property type="match status" value="1"/>
</dbReference>
<dbReference type="KEGG" id="kfa:Q73A0000_02085"/>
<accession>A0A7M2Y535</accession>
<proteinExistence type="predicted"/>
<dbReference type="Proteomes" id="UP000594195">
    <property type="component" value="Chromosome"/>
</dbReference>
<evidence type="ECO:0000313" key="2">
    <source>
        <dbReference type="EMBL" id="QOW09230.1"/>
    </source>
</evidence>
<dbReference type="InterPro" id="IPR029044">
    <property type="entry name" value="Nucleotide-diphossugar_trans"/>
</dbReference>
<keyword evidence="2" id="KW-0808">Transferase</keyword>
<organism evidence="2 3">
    <name type="scientific">Kaistella flava</name>
    <name type="common">ex Peng et al. 2021</name>
    <dbReference type="NCBI Taxonomy" id="2038776"/>
    <lineage>
        <taxon>Bacteria</taxon>
        <taxon>Pseudomonadati</taxon>
        <taxon>Bacteroidota</taxon>
        <taxon>Flavobacteriia</taxon>
        <taxon>Flavobacteriales</taxon>
        <taxon>Weeksellaceae</taxon>
        <taxon>Chryseobacterium group</taxon>
        <taxon>Kaistella</taxon>
    </lineage>
</organism>
<dbReference type="CDD" id="cd00761">
    <property type="entry name" value="Glyco_tranf_GTA_type"/>
    <property type="match status" value="1"/>
</dbReference>
<evidence type="ECO:0000313" key="3">
    <source>
        <dbReference type="Proteomes" id="UP000594195"/>
    </source>
</evidence>
<dbReference type="Pfam" id="PF00535">
    <property type="entry name" value="Glycos_transf_2"/>
    <property type="match status" value="1"/>
</dbReference>
<dbReference type="EMBL" id="CP040442">
    <property type="protein sequence ID" value="QOW09230.1"/>
    <property type="molecule type" value="Genomic_DNA"/>
</dbReference>
<reference evidence="2 3" key="1">
    <citation type="submission" date="2019-05" db="EMBL/GenBank/DDBJ databases">
        <title>Chryseobacterium sp. isolated from King George Island, maritime Antarctica.</title>
        <authorList>
            <person name="Peng X."/>
        </authorList>
    </citation>
    <scope>NUCLEOTIDE SEQUENCE [LARGE SCALE GENOMIC DNA]</scope>
    <source>
        <strain evidence="2 3">7-3A</strain>
    </source>
</reference>
<gene>
    <name evidence="2" type="ORF">Q73A0000_02085</name>
</gene>
<evidence type="ECO:0000259" key="1">
    <source>
        <dbReference type="Pfam" id="PF00535"/>
    </source>
</evidence>
<dbReference type="RefSeq" id="WP_193812444.1">
    <property type="nucleotide sequence ID" value="NZ_CP040442.1"/>
</dbReference>
<sequence>MISVIIPMYNAEKVIVNALDSVKNQTSKHDFEILVVNDGSADKSKEVVETYIQQNPELNILLINQENGGVSKARNTGLEVSKGDYIALLDSDDEWYPQKTERQISVLENGNLVVDFIGSRRTNHEILYPYKIDKNNLALITFRKLMFRNETQPSTVIFKRKVLNNSGLFDGNQRYSEDLNYWLKVSEHNKMYILNEELVLTGAGKRTFGVSGLSANLVEMEKGFQKNLKEVFKLKRIGIAEYIGYFIFYKLKYIFRISRNKMLKFQGK</sequence>
<dbReference type="PANTHER" id="PTHR22916">
    <property type="entry name" value="GLYCOSYLTRANSFERASE"/>
    <property type="match status" value="1"/>
</dbReference>
<dbReference type="Gene3D" id="3.90.550.10">
    <property type="entry name" value="Spore Coat Polysaccharide Biosynthesis Protein SpsA, Chain A"/>
    <property type="match status" value="1"/>
</dbReference>
<feature type="domain" description="Glycosyltransferase 2-like" evidence="1">
    <location>
        <begin position="3"/>
        <end position="122"/>
    </location>
</feature>
<dbReference type="SUPFAM" id="SSF53448">
    <property type="entry name" value="Nucleotide-diphospho-sugar transferases"/>
    <property type="match status" value="1"/>
</dbReference>
<dbReference type="InterPro" id="IPR001173">
    <property type="entry name" value="Glyco_trans_2-like"/>
</dbReference>